<feature type="compositionally biased region" description="Pro residues" evidence="1">
    <location>
        <begin position="87"/>
        <end position="99"/>
    </location>
</feature>
<evidence type="ECO:0000313" key="2">
    <source>
        <dbReference type="EMBL" id="KAA0184512.1"/>
    </source>
</evidence>
<feature type="compositionally biased region" description="Low complexity" evidence="1">
    <location>
        <begin position="191"/>
        <end position="202"/>
    </location>
</feature>
<proteinExistence type="predicted"/>
<organism evidence="2">
    <name type="scientific">Hyalella azteca</name>
    <name type="common">Amphipod</name>
    <dbReference type="NCBI Taxonomy" id="294128"/>
    <lineage>
        <taxon>Eukaryota</taxon>
        <taxon>Metazoa</taxon>
        <taxon>Ecdysozoa</taxon>
        <taxon>Arthropoda</taxon>
        <taxon>Crustacea</taxon>
        <taxon>Multicrustacea</taxon>
        <taxon>Malacostraca</taxon>
        <taxon>Eumalacostraca</taxon>
        <taxon>Peracarida</taxon>
        <taxon>Amphipoda</taxon>
        <taxon>Senticaudata</taxon>
        <taxon>Talitrida</taxon>
        <taxon>Talitroidea</taxon>
        <taxon>Hyalellidae</taxon>
        <taxon>Hyalella</taxon>
    </lineage>
</organism>
<feature type="compositionally biased region" description="Pro residues" evidence="1">
    <location>
        <begin position="1"/>
        <end position="10"/>
    </location>
</feature>
<accession>A0A6A0GQ81</accession>
<evidence type="ECO:0000256" key="1">
    <source>
        <dbReference type="SAM" id="MobiDB-lite"/>
    </source>
</evidence>
<feature type="region of interest" description="Disordered" evidence="1">
    <location>
        <begin position="390"/>
        <end position="411"/>
    </location>
</feature>
<feature type="compositionally biased region" description="Low complexity" evidence="1">
    <location>
        <begin position="436"/>
        <end position="475"/>
    </location>
</feature>
<protein>
    <submittedName>
        <fullName evidence="2">Uncharacterized protein</fullName>
    </submittedName>
</protein>
<dbReference type="PANTHER" id="PTHR24330:SF19">
    <property type="entry name" value="MEDIATOR OF RNA POLYMERASE II TRANSCRIPTION SUBUNIT 29"/>
    <property type="match status" value="1"/>
</dbReference>
<feature type="compositionally biased region" description="Low complexity" evidence="1">
    <location>
        <begin position="492"/>
        <end position="506"/>
    </location>
</feature>
<feature type="compositionally biased region" description="Low complexity" evidence="1">
    <location>
        <begin position="100"/>
        <end position="115"/>
    </location>
</feature>
<feature type="region of interest" description="Disordered" evidence="1">
    <location>
        <begin position="1"/>
        <end position="202"/>
    </location>
</feature>
<feature type="region of interest" description="Disordered" evidence="1">
    <location>
        <begin position="430"/>
        <end position="506"/>
    </location>
</feature>
<reference evidence="2" key="1">
    <citation type="submission" date="2014-08" db="EMBL/GenBank/DDBJ databases">
        <authorList>
            <person name="Murali S."/>
            <person name="Richards S."/>
            <person name="Bandaranaike D."/>
            <person name="Bellair M."/>
            <person name="Blankenburg K."/>
            <person name="Chao H."/>
            <person name="Dinh H."/>
            <person name="Doddapaneni H."/>
            <person name="Dugan-Rocha S."/>
            <person name="Elkadiri S."/>
            <person name="Gnanaolivu R."/>
            <person name="Hughes D."/>
            <person name="Lee S."/>
            <person name="Li M."/>
            <person name="Ming W."/>
            <person name="Munidasa M."/>
            <person name="Muniz J."/>
            <person name="Nguyen L."/>
            <person name="Osuji N."/>
            <person name="Pu L.-L."/>
            <person name="Puazo M."/>
            <person name="Skinner E."/>
            <person name="Qu C."/>
            <person name="Quiroz J."/>
            <person name="Raj R."/>
            <person name="Weissenberger G."/>
            <person name="Xin Y."/>
            <person name="Zou X."/>
            <person name="Han Y."/>
            <person name="Worley K."/>
            <person name="Muzny D."/>
            <person name="Gibbs R."/>
        </authorList>
    </citation>
    <scope>NUCLEOTIDE SEQUENCE</scope>
    <source>
        <strain evidence="2">HAZT.00-mixed</strain>
        <tissue evidence="2">Whole organism</tissue>
    </source>
</reference>
<feature type="compositionally biased region" description="Low complexity" evidence="1">
    <location>
        <begin position="147"/>
        <end position="183"/>
    </location>
</feature>
<dbReference type="InterPro" id="IPR052145">
    <property type="entry name" value="Mediator/Homeobox_domain"/>
</dbReference>
<name>A0A6A0GQ81_HYAAZ</name>
<dbReference type="Proteomes" id="UP000711488">
    <property type="component" value="Unassembled WGS sequence"/>
</dbReference>
<feature type="region of interest" description="Disordered" evidence="1">
    <location>
        <begin position="295"/>
        <end position="364"/>
    </location>
</feature>
<reference evidence="2" key="2">
    <citation type="journal article" date="2018" name="Environ. Sci. Technol.">
        <title>The Toxicogenome of Hyalella azteca: A Model for Sediment Ecotoxicology and Evolutionary Toxicology.</title>
        <authorList>
            <person name="Poynton H.C."/>
            <person name="Hasenbein S."/>
            <person name="Benoit J.B."/>
            <person name="Sepulveda M.S."/>
            <person name="Poelchau M.F."/>
            <person name="Hughes D.S.T."/>
            <person name="Murali S.C."/>
            <person name="Chen S."/>
            <person name="Glastad K.M."/>
            <person name="Goodisman M.A.D."/>
            <person name="Werren J.H."/>
            <person name="Vineis J.H."/>
            <person name="Bowen J.L."/>
            <person name="Friedrich M."/>
            <person name="Jones J."/>
            <person name="Robertson H.M."/>
            <person name="Feyereisen R."/>
            <person name="Mechler-Hickson A."/>
            <person name="Mathers N."/>
            <person name="Lee C.E."/>
            <person name="Colbourne J.K."/>
            <person name="Biales A."/>
            <person name="Johnston J.S."/>
            <person name="Wellborn G.A."/>
            <person name="Rosendale A.J."/>
            <person name="Cridge A.G."/>
            <person name="Munoz-Torres M.C."/>
            <person name="Bain P.A."/>
            <person name="Manny A.R."/>
            <person name="Major K.M."/>
            <person name="Lambert F.N."/>
            <person name="Vulpe C.D."/>
            <person name="Tuck P."/>
            <person name="Blalock B.J."/>
            <person name="Lin Y.Y."/>
            <person name="Smith M.E."/>
            <person name="Ochoa-Acuna H."/>
            <person name="Chen M.M."/>
            <person name="Childers C.P."/>
            <person name="Qu J."/>
            <person name="Dugan S."/>
            <person name="Lee S.L."/>
            <person name="Chao H."/>
            <person name="Dinh H."/>
            <person name="Han Y."/>
            <person name="Doddapaneni H."/>
            <person name="Worley K.C."/>
            <person name="Muzny D.M."/>
            <person name="Gibbs R.A."/>
            <person name="Richards S."/>
        </authorList>
    </citation>
    <scope>NUCLEOTIDE SEQUENCE</scope>
    <source>
        <strain evidence="2">HAZT.00-mixed</strain>
        <tissue evidence="2">Whole organism</tissue>
    </source>
</reference>
<dbReference type="PANTHER" id="PTHR24330">
    <property type="entry name" value="HOMEOBOX PROTEIN BARH-LIKE"/>
    <property type="match status" value="1"/>
</dbReference>
<feature type="compositionally biased region" description="Polar residues" evidence="1">
    <location>
        <begin position="295"/>
        <end position="316"/>
    </location>
</feature>
<feature type="compositionally biased region" description="Low complexity" evidence="1">
    <location>
        <begin position="73"/>
        <end position="86"/>
    </location>
</feature>
<comment type="caution">
    <text evidence="2">The sequence shown here is derived from an EMBL/GenBank/DDBJ whole genome shotgun (WGS) entry which is preliminary data.</text>
</comment>
<gene>
    <name evidence="2" type="ORF">HAZT_HAZT005995</name>
</gene>
<feature type="compositionally biased region" description="Low complexity" evidence="1">
    <location>
        <begin position="323"/>
        <end position="338"/>
    </location>
</feature>
<sequence>MYNPPQPPALTPMHSHVQQQQQQHLMQGVVGSGPPAMHSKYANYGHGASNPPGLVRIQPKPGAGMPPSGGLGTSHPHQQQQQQQHSTPPPYHRMPPHLPAPNRASSDVAPSVSSSTHPIGLDSSHLRGLLAPGGSYKSNYNSHLARMQQLQQQHQQQHQQQQHQQQQHQHMQQQHHMQQQQQQHQHHQQQHHQQQQQQQQQQRRLNAAAYSACNQAAAAAAAVMAAASASMTPAMAAAAAAGAAPAPPNLSLMAGQLPGASGISITPLPPPQQQPKVTALVGSVGILRNSLTKDCSGYPQQLRPQQASPHSSSTTHGPAVPHQQQPQQQLQQQQQQQQYGVNVKKERSSPSPSSWHTPHAPDVKPMVSISSQAFDNSFKIMLTSNKTAPLVPSAPTSQPGAGGVSSSSAQSNLPSLTKLFRQILPKVPADLKDSSASEGKSGGESSSNAFPSFSSLTEGGSASTSTSKSRTTPDSNAADSSCSPSAIFGDKSSASSVDSAPSLAGS</sequence>
<dbReference type="EMBL" id="JQDR03016906">
    <property type="protein sequence ID" value="KAA0184512.1"/>
    <property type="molecule type" value="Genomic_DNA"/>
</dbReference>
<dbReference type="AlphaFoldDB" id="A0A6A0GQ81"/>
<reference evidence="2" key="3">
    <citation type="submission" date="2019-06" db="EMBL/GenBank/DDBJ databases">
        <authorList>
            <person name="Poynton C."/>
            <person name="Hasenbein S."/>
            <person name="Benoit J.B."/>
            <person name="Sepulveda M.S."/>
            <person name="Poelchau M.F."/>
            <person name="Murali S.C."/>
            <person name="Chen S."/>
            <person name="Glastad K.M."/>
            <person name="Werren J.H."/>
            <person name="Vineis J.H."/>
            <person name="Bowen J.L."/>
            <person name="Friedrich M."/>
            <person name="Jones J."/>
            <person name="Robertson H.M."/>
            <person name="Feyereisen R."/>
            <person name="Mechler-Hickson A."/>
            <person name="Mathers N."/>
            <person name="Lee C.E."/>
            <person name="Colbourne J.K."/>
            <person name="Biales A."/>
            <person name="Johnston J.S."/>
            <person name="Wellborn G.A."/>
            <person name="Rosendale A.J."/>
            <person name="Cridge A.G."/>
            <person name="Munoz-Torres M.C."/>
            <person name="Bain P.A."/>
            <person name="Manny A.R."/>
            <person name="Major K.M."/>
            <person name="Lambert F.N."/>
            <person name="Vulpe C.D."/>
            <person name="Tuck P."/>
            <person name="Blalock B.J."/>
            <person name="Lin Y.-Y."/>
            <person name="Smith M.E."/>
            <person name="Ochoa-Acuna H."/>
            <person name="Chen M.-J.M."/>
            <person name="Childers C.P."/>
            <person name="Qu J."/>
            <person name="Dugan S."/>
            <person name="Lee S.L."/>
            <person name="Chao H."/>
            <person name="Dinh H."/>
            <person name="Han Y."/>
            <person name="Doddapaneni H."/>
            <person name="Worley K.C."/>
            <person name="Muzny D.M."/>
            <person name="Gibbs R.A."/>
            <person name="Richards S."/>
        </authorList>
    </citation>
    <scope>NUCLEOTIDE SEQUENCE</scope>
    <source>
        <strain evidence="2">HAZT.00-mixed</strain>
        <tissue evidence="2">Whole organism</tissue>
    </source>
</reference>